<protein>
    <submittedName>
        <fullName evidence="5">Uncharacterized protein</fullName>
    </submittedName>
</protein>
<feature type="coiled-coil region" evidence="1">
    <location>
        <begin position="200"/>
        <end position="227"/>
    </location>
</feature>
<keyword evidence="1" id="KW-0175">Coiled coil</keyword>
<sequence>MKTGTRLLILCLLAPAALAENMSLRSGRVLKDAVVVSSGDDFVNIQYTDGVAKVSYKDLTDAQQRDYRMTPDEVKARLDQRRMEEAARRKKAEEARKAADEEARKIRESLSEAERHPRYLEGADISRMFLLMGELTKVEAEVMALQWNALEADRVGLPEDARVFRARAAAYQEQISAIRKKRETAEQYWQDLEKKYLALKDGTQKKIADLNKQVSQLQGEVREVASQPRTERIIVPPIIRTWNYPPPPVFIRPQPPPPRPVPPRPMPLPVKPSLYRS</sequence>
<evidence type="ECO:0000256" key="3">
    <source>
        <dbReference type="SAM" id="SignalP"/>
    </source>
</evidence>
<dbReference type="RefSeq" id="WP_022197571.1">
    <property type="nucleotide sequence ID" value="NZ_BAABSF010000003.1"/>
</dbReference>
<dbReference type="Proteomes" id="UP000236075">
    <property type="component" value="Unassembled WGS sequence"/>
</dbReference>
<evidence type="ECO:0000256" key="1">
    <source>
        <dbReference type="SAM" id="Coils"/>
    </source>
</evidence>
<keyword evidence="3" id="KW-0732">Signal</keyword>
<accession>A0AAP8NSA6</accession>
<feature type="signal peptide" evidence="3">
    <location>
        <begin position="1"/>
        <end position="19"/>
    </location>
</feature>
<dbReference type="EMBL" id="PJKN01000001">
    <property type="protein sequence ID" value="PNC57941.1"/>
    <property type="molecule type" value="Genomic_DNA"/>
</dbReference>
<dbReference type="Proteomes" id="UP000235914">
    <property type="component" value="Unassembled WGS sequence"/>
</dbReference>
<organism evidence="5 7">
    <name type="scientific">Akkermansia muciniphila</name>
    <dbReference type="NCBI Taxonomy" id="239935"/>
    <lineage>
        <taxon>Bacteria</taxon>
        <taxon>Pseudomonadati</taxon>
        <taxon>Verrucomicrobiota</taxon>
        <taxon>Verrucomicrobiia</taxon>
        <taxon>Verrucomicrobiales</taxon>
        <taxon>Akkermansiaceae</taxon>
        <taxon>Akkermansia</taxon>
    </lineage>
</organism>
<proteinExistence type="predicted"/>
<evidence type="ECO:0000313" key="6">
    <source>
        <dbReference type="Proteomes" id="UP000235914"/>
    </source>
</evidence>
<evidence type="ECO:0000313" key="5">
    <source>
        <dbReference type="EMBL" id="PND04071.1"/>
    </source>
</evidence>
<feature type="region of interest" description="Disordered" evidence="2">
    <location>
        <begin position="246"/>
        <end position="277"/>
    </location>
</feature>
<reference evidence="6 7" key="1">
    <citation type="journal article" date="2017" name="BMC Genomics">
        <title>Genome sequencing of 39 Akkermansia muciniphila isolates reveals its population structure, genomic and functional diverisity, and global distribution in mammalian gut microbiotas.</title>
        <authorList>
            <person name="Guo X."/>
            <person name="Li S."/>
            <person name="Zhang J."/>
            <person name="Wu F."/>
            <person name="Li X."/>
            <person name="Wu D."/>
            <person name="Zhang M."/>
            <person name="Ou Z."/>
            <person name="Jie Z."/>
            <person name="Yan Q."/>
            <person name="Li P."/>
            <person name="Yi J."/>
            <person name="Peng Y."/>
        </authorList>
    </citation>
    <scope>NUCLEOTIDE SEQUENCE [LARGE SCALE GENOMIC DNA]</scope>
    <source>
        <strain evidence="5 7">GP28</strain>
        <strain evidence="4 6">GP43</strain>
    </source>
</reference>
<dbReference type="AlphaFoldDB" id="A0AAP8NSA6"/>
<name>A0AAP8NSA6_9BACT</name>
<comment type="caution">
    <text evidence="5">The sequence shown here is derived from an EMBL/GenBank/DDBJ whole genome shotgun (WGS) entry which is preliminary data.</text>
</comment>
<dbReference type="EMBL" id="PJLB01000005">
    <property type="protein sequence ID" value="PND04071.1"/>
    <property type="molecule type" value="Genomic_DNA"/>
</dbReference>
<gene>
    <name evidence="5" type="ORF">CXT95_04700</name>
    <name evidence="4" type="ORF">CXU09_02480</name>
</gene>
<evidence type="ECO:0000313" key="7">
    <source>
        <dbReference type="Proteomes" id="UP000236075"/>
    </source>
</evidence>
<evidence type="ECO:0000313" key="4">
    <source>
        <dbReference type="EMBL" id="PNC57941.1"/>
    </source>
</evidence>
<feature type="region of interest" description="Disordered" evidence="2">
    <location>
        <begin position="79"/>
        <end position="102"/>
    </location>
</feature>
<feature type="compositionally biased region" description="Pro residues" evidence="2">
    <location>
        <begin position="246"/>
        <end position="270"/>
    </location>
</feature>
<feature type="chain" id="PRO_5042798841" evidence="3">
    <location>
        <begin position="20"/>
        <end position="277"/>
    </location>
</feature>
<evidence type="ECO:0000256" key="2">
    <source>
        <dbReference type="SAM" id="MobiDB-lite"/>
    </source>
</evidence>